<name>A0AAD5TDR5_9FUNG</name>
<dbReference type="InterPro" id="IPR036866">
    <property type="entry name" value="RibonucZ/Hydroxyglut_hydro"/>
</dbReference>
<gene>
    <name evidence="2" type="ORF">HDU87_001233</name>
</gene>
<dbReference type="PANTHER" id="PTHR42663:SF6">
    <property type="entry name" value="HYDROLASE C777.06C-RELATED"/>
    <property type="match status" value="1"/>
</dbReference>
<dbReference type="SUPFAM" id="SSF56281">
    <property type="entry name" value="Metallo-hydrolase/oxidoreductase"/>
    <property type="match status" value="1"/>
</dbReference>
<evidence type="ECO:0000313" key="2">
    <source>
        <dbReference type="EMBL" id="KAJ3168118.1"/>
    </source>
</evidence>
<proteinExistence type="predicted"/>
<evidence type="ECO:0000313" key="3">
    <source>
        <dbReference type="Proteomes" id="UP001212152"/>
    </source>
</evidence>
<accession>A0AAD5TDR5</accession>
<dbReference type="Pfam" id="PF12706">
    <property type="entry name" value="Lactamase_B_2"/>
    <property type="match status" value="1"/>
</dbReference>
<dbReference type="InterPro" id="IPR001279">
    <property type="entry name" value="Metallo-B-lactamas"/>
</dbReference>
<dbReference type="CDD" id="cd16279">
    <property type="entry name" value="metallo-hydrolase-like_MBL-fold"/>
    <property type="match status" value="1"/>
</dbReference>
<dbReference type="PANTHER" id="PTHR42663">
    <property type="entry name" value="HYDROLASE C777.06C-RELATED-RELATED"/>
    <property type="match status" value="1"/>
</dbReference>
<organism evidence="2 3">
    <name type="scientific">Geranomyces variabilis</name>
    <dbReference type="NCBI Taxonomy" id="109894"/>
    <lineage>
        <taxon>Eukaryota</taxon>
        <taxon>Fungi</taxon>
        <taxon>Fungi incertae sedis</taxon>
        <taxon>Chytridiomycota</taxon>
        <taxon>Chytridiomycota incertae sedis</taxon>
        <taxon>Chytridiomycetes</taxon>
        <taxon>Spizellomycetales</taxon>
        <taxon>Powellomycetaceae</taxon>
        <taxon>Geranomyces</taxon>
    </lineage>
</organism>
<feature type="domain" description="Metallo-beta-lactamase" evidence="1">
    <location>
        <begin position="43"/>
        <end position="237"/>
    </location>
</feature>
<sequence length="285" mass="31414">MQVRVPEGPGHAGVLPKTPIFGKNRRRNTSAVVRYMHSDGRERTILIDCGKTFYESALTWFVAHRLRRIDAVLITHGHADAMLGLDDLRQWTIGGADRSVQDHIDVYLSCAAMDVVARAFPYLVDKKKATGGGEVPSLRFHQFDGPEMGGKLAPFWIEEMEVVPLEVEHGKDSHGVFMSLGFKFGDLSYISDASLIPEPTRALVKGCKVLVVDALHYGMHSSHLSIDEAVKECSELVAPGGEAYLIGFSHRVDHAKLEAELGDNLALRKANVSAWPAYDGLRVKL</sequence>
<evidence type="ECO:0000259" key="1">
    <source>
        <dbReference type="Pfam" id="PF12706"/>
    </source>
</evidence>
<dbReference type="EMBL" id="JADGJQ010000125">
    <property type="protein sequence ID" value="KAJ3168118.1"/>
    <property type="molecule type" value="Genomic_DNA"/>
</dbReference>
<keyword evidence="3" id="KW-1185">Reference proteome</keyword>
<dbReference type="Gene3D" id="3.60.15.10">
    <property type="entry name" value="Ribonuclease Z/Hydroxyacylglutathione hydrolase-like"/>
    <property type="match status" value="1"/>
</dbReference>
<dbReference type="Proteomes" id="UP001212152">
    <property type="component" value="Unassembled WGS sequence"/>
</dbReference>
<reference evidence="2" key="1">
    <citation type="submission" date="2020-05" db="EMBL/GenBank/DDBJ databases">
        <title>Phylogenomic resolution of chytrid fungi.</title>
        <authorList>
            <person name="Stajich J.E."/>
            <person name="Amses K."/>
            <person name="Simmons R."/>
            <person name="Seto K."/>
            <person name="Myers J."/>
            <person name="Bonds A."/>
            <person name="Quandt C.A."/>
            <person name="Barry K."/>
            <person name="Liu P."/>
            <person name="Grigoriev I."/>
            <person name="Longcore J.E."/>
            <person name="James T.Y."/>
        </authorList>
    </citation>
    <scope>NUCLEOTIDE SEQUENCE</scope>
    <source>
        <strain evidence="2">JEL0379</strain>
    </source>
</reference>
<dbReference type="AlphaFoldDB" id="A0AAD5TDR5"/>
<protein>
    <recommendedName>
        <fullName evidence="1">Metallo-beta-lactamase domain-containing protein</fullName>
    </recommendedName>
</protein>
<comment type="caution">
    <text evidence="2">The sequence shown here is derived from an EMBL/GenBank/DDBJ whole genome shotgun (WGS) entry which is preliminary data.</text>
</comment>